<sequence length="82" mass="9097">MSDKKSMGFMYIARRACGKVSASCWDDANAKKDTAKCVAGYIKRGDSVERIERFEGDPQPEWICRPGCNDCAQSRAKAGEDE</sequence>
<organism evidence="1 2">
    <name type="scientific">Pseudomonas lactis</name>
    <dbReference type="NCBI Taxonomy" id="1615674"/>
    <lineage>
        <taxon>Bacteria</taxon>
        <taxon>Pseudomonadati</taxon>
        <taxon>Pseudomonadota</taxon>
        <taxon>Gammaproteobacteria</taxon>
        <taxon>Pseudomonadales</taxon>
        <taxon>Pseudomonadaceae</taxon>
        <taxon>Pseudomonas</taxon>
    </lineage>
</organism>
<dbReference type="RefSeq" id="WP_278918156.1">
    <property type="nucleotide sequence ID" value="NZ_DYTS01000390.1"/>
</dbReference>
<proteinExistence type="predicted"/>
<name>A0A921NKF3_9PSED</name>
<comment type="caution">
    <text evidence="1">The sequence shown here is derived from an EMBL/GenBank/DDBJ whole genome shotgun (WGS) entry which is preliminary data.</text>
</comment>
<evidence type="ECO:0000313" key="1">
    <source>
        <dbReference type="EMBL" id="HJH21441.1"/>
    </source>
</evidence>
<evidence type="ECO:0000313" key="2">
    <source>
        <dbReference type="Proteomes" id="UP000752172"/>
    </source>
</evidence>
<reference evidence="1" key="1">
    <citation type="journal article" date="2021" name="PeerJ">
        <title>Extensive microbial diversity within the chicken gut microbiome revealed by metagenomics and culture.</title>
        <authorList>
            <person name="Gilroy R."/>
            <person name="Ravi A."/>
            <person name="Getino M."/>
            <person name="Pursley I."/>
            <person name="Horton D.L."/>
            <person name="Alikhan N.F."/>
            <person name="Baker D."/>
            <person name="Gharbi K."/>
            <person name="Hall N."/>
            <person name="Watson M."/>
            <person name="Adriaenssens E.M."/>
            <person name="Foster-Nyarko E."/>
            <person name="Jarju S."/>
            <person name="Secka A."/>
            <person name="Antonio M."/>
            <person name="Oren A."/>
            <person name="Chaudhuri R.R."/>
            <person name="La Ragione R."/>
            <person name="Hildebrand F."/>
            <person name="Pallen M.J."/>
        </authorList>
    </citation>
    <scope>NUCLEOTIDE SEQUENCE</scope>
    <source>
        <strain evidence="1">ChiSjej2B20-17149</strain>
    </source>
</reference>
<dbReference type="Proteomes" id="UP000752172">
    <property type="component" value="Unassembled WGS sequence"/>
</dbReference>
<gene>
    <name evidence="1" type="ORF">K8W20_22400</name>
</gene>
<dbReference type="EMBL" id="DYTS01000390">
    <property type="protein sequence ID" value="HJH21441.1"/>
    <property type="molecule type" value="Genomic_DNA"/>
</dbReference>
<dbReference type="AlphaFoldDB" id="A0A921NKF3"/>
<protein>
    <submittedName>
        <fullName evidence="1">Uncharacterized protein</fullName>
    </submittedName>
</protein>
<accession>A0A921NKF3</accession>
<reference evidence="1" key="2">
    <citation type="submission" date="2021-09" db="EMBL/GenBank/DDBJ databases">
        <authorList>
            <person name="Gilroy R."/>
        </authorList>
    </citation>
    <scope>NUCLEOTIDE SEQUENCE</scope>
    <source>
        <strain evidence="1">ChiSjej2B20-17149</strain>
    </source>
</reference>